<proteinExistence type="predicted"/>
<organism evidence="2 3">
    <name type="scientific">Nocardia sputorum</name>
    <dbReference type="NCBI Taxonomy" id="2984338"/>
    <lineage>
        <taxon>Bacteria</taxon>
        <taxon>Bacillati</taxon>
        <taxon>Actinomycetota</taxon>
        <taxon>Actinomycetes</taxon>
        <taxon>Mycobacteriales</taxon>
        <taxon>Nocardiaceae</taxon>
        <taxon>Nocardia</taxon>
    </lineage>
</organism>
<protein>
    <submittedName>
        <fullName evidence="2">Uncharacterized protein</fullName>
    </submittedName>
</protein>
<keyword evidence="3" id="KW-1185">Reference proteome</keyword>
<feature type="transmembrane region" description="Helical" evidence="1">
    <location>
        <begin position="78"/>
        <end position="95"/>
    </location>
</feature>
<accession>A0ABN6U508</accession>
<dbReference type="EMBL" id="AP026978">
    <property type="protein sequence ID" value="BDU00327.1"/>
    <property type="molecule type" value="Genomic_DNA"/>
</dbReference>
<keyword evidence="1" id="KW-1133">Transmembrane helix</keyword>
<sequence length="122" mass="13283">MWTYTFVSRTDYFETKLSFPRGASLSVDSNETSLHAFERTAEIDGRAVYSYTTWEPRQGQTISGCVTYRLWSSTIEPIIAIAGGAVVAFPAAFATDVLTGVTTFALAVLVTGFAQLAIGRLK</sequence>
<keyword evidence="1" id="KW-0812">Transmembrane</keyword>
<evidence type="ECO:0000313" key="2">
    <source>
        <dbReference type="EMBL" id="BDU00327.1"/>
    </source>
</evidence>
<feature type="transmembrane region" description="Helical" evidence="1">
    <location>
        <begin position="101"/>
        <end position="118"/>
    </location>
</feature>
<reference evidence="2 3" key="1">
    <citation type="submission" date="2022-11" db="EMBL/GenBank/DDBJ databases">
        <title>Genome Sequencing of Nocardia sp. ON39_IFM12276 and assembly.</title>
        <authorList>
            <person name="Shimojima M."/>
            <person name="Toyokawa M."/>
            <person name="Uesaka K."/>
        </authorList>
    </citation>
    <scope>NUCLEOTIDE SEQUENCE [LARGE SCALE GENOMIC DNA]</scope>
    <source>
        <strain evidence="2 3">IFM 12276</strain>
    </source>
</reference>
<name>A0ABN6U508_9NOCA</name>
<gene>
    <name evidence="2" type="ORF">IFM12276_33550</name>
</gene>
<evidence type="ECO:0000313" key="3">
    <source>
        <dbReference type="Proteomes" id="UP001317870"/>
    </source>
</evidence>
<evidence type="ECO:0000256" key="1">
    <source>
        <dbReference type="SAM" id="Phobius"/>
    </source>
</evidence>
<keyword evidence="1" id="KW-0472">Membrane</keyword>
<dbReference type="Proteomes" id="UP001317870">
    <property type="component" value="Chromosome"/>
</dbReference>